<evidence type="ECO:0000256" key="2">
    <source>
        <dbReference type="ARBA" id="ARBA00023043"/>
    </source>
</evidence>
<keyword evidence="2 3" id="KW-0040">ANK repeat</keyword>
<dbReference type="Pfam" id="PF00023">
    <property type="entry name" value="Ank"/>
    <property type="match status" value="1"/>
</dbReference>
<feature type="repeat" description="ANK" evidence="3">
    <location>
        <begin position="182"/>
        <end position="214"/>
    </location>
</feature>
<feature type="repeat" description="ANK" evidence="3">
    <location>
        <begin position="112"/>
        <end position="148"/>
    </location>
</feature>
<dbReference type="PROSITE" id="PS50088">
    <property type="entry name" value="ANK_REPEAT"/>
    <property type="match status" value="7"/>
</dbReference>
<feature type="repeat" description="ANK" evidence="3">
    <location>
        <begin position="215"/>
        <end position="246"/>
    </location>
</feature>
<accession>A0A9P0DRJ5</accession>
<name>A0A9P0DRJ5_PHACE</name>
<dbReference type="AlphaFoldDB" id="A0A9P0DRJ5"/>
<evidence type="ECO:0008006" key="6">
    <source>
        <dbReference type="Google" id="ProtNLM"/>
    </source>
</evidence>
<dbReference type="PROSITE" id="PS50297">
    <property type="entry name" value="ANK_REP_REGION"/>
    <property type="match status" value="4"/>
</dbReference>
<keyword evidence="5" id="KW-1185">Reference proteome</keyword>
<feature type="repeat" description="ANK" evidence="3">
    <location>
        <begin position="149"/>
        <end position="181"/>
    </location>
</feature>
<dbReference type="PANTHER" id="PTHR24178:SF41">
    <property type="entry name" value="ANKYRIN-2 ISOFORM X1"/>
    <property type="match status" value="1"/>
</dbReference>
<dbReference type="InterPro" id="IPR036770">
    <property type="entry name" value="Ankyrin_rpt-contain_sf"/>
</dbReference>
<dbReference type="SUPFAM" id="SSF48403">
    <property type="entry name" value="Ankyrin repeat"/>
    <property type="match status" value="1"/>
</dbReference>
<feature type="repeat" description="ANK" evidence="3">
    <location>
        <begin position="44"/>
        <end position="76"/>
    </location>
</feature>
<feature type="repeat" description="ANK" evidence="3">
    <location>
        <begin position="281"/>
        <end position="313"/>
    </location>
</feature>
<dbReference type="PRINTS" id="PR01415">
    <property type="entry name" value="ANKYRIN"/>
</dbReference>
<dbReference type="Pfam" id="PF12796">
    <property type="entry name" value="Ank_2"/>
    <property type="match status" value="2"/>
</dbReference>
<keyword evidence="1" id="KW-0677">Repeat</keyword>
<evidence type="ECO:0000313" key="5">
    <source>
        <dbReference type="Proteomes" id="UP001153737"/>
    </source>
</evidence>
<dbReference type="EMBL" id="OU896711">
    <property type="protein sequence ID" value="CAH1170454.1"/>
    <property type="molecule type" value="Genomic_DNA"/>
</dbReference>
<dbReference type="SMART" id="SM00248">
    <property type="entry name" value="ANK"/>
    <property type="match status" value="8"/>
</dbReference>
<dbReference type="PANTHER" id="PTHR24178">
    <property type="entry name" value="MOLTING PROTEIN MLT-4"/>
    <property type="match status" value="1"/>
</dbReference>
<dbReference type="Gene3D" id="1.25.40.20">
    <property type="entry name" value="Ankyrin repeat-containing domain"/>
    <property type="match status" value="3"/>
</dbReference>
<protein>
    <recommendedName>
        <fullName evidence="6">Ankyrin repeat domain-containing protein 16</fullName>
    </recommendedName>
</protein>
<evidence type="ECO:0000256" key="1">
    <source>
        <dbReference type="ARBA" id="ARBA00022737"/>
    </source>
</evidence>
<dbReference type="InterPro" id="IPR002110">
    <property type="entry name" value="Ankyrin_rpt"/>
</dbReference>
<evidence type="ECO:0000313" key="4">
    <source>
        <dbReference type="EMBL" id="CAH1170454.1"/>
    </source>
</evidence>
<feature type="repeat" description="ANK" evidence="3">
    <location>
        <begin position="79"/>
        <end position="111"/>
    </location>
</feature>
<reference evidence="4" key="2">
    <citation type="submission" date="2022-10" db="EMBL/GenBank/DDBJ databases">
        <authorList>
            <consortium name="ENA_rothamsted_submissions"/>
            <consortium name="culmorum"/>
            <person name="King R."/>
        </authorList>
    </citation>
    <scope>NUCLEOTIDE SEQUENCE</scope>
</reference>
<organism evidence="4 5">
    <name type="scientific">Phaedon cochleariae</name>
    <name type="common">Mustard beetle</name>
    <dbReference type="NCBI Taxonomy" id="80249"/>
    <lineage>
        <taxon>Eukaryota</taxon>
        <taxon>Metazoa</taxon>
        <taxon>Ecdysozoa</taxon>
        <taxon>Arthropoda</taxon>
        <taxon>Hexapoda</taxon>
        <taxon>Insecta</taxon>
        <taxon>Pterygota</taxon>
        <taxon>Neoptera</taxon>
        <taxon>Endopterygota</taxon>
        <taxon>Coleoptera</taxon>
        <taxon>Polyphaga</taxon>
        <taxon>Cucujiformia</taxon>
        <taxon>Chrysomeloidea</taxon>
        <taxon>Chrysomelidae</taxon>
        <taxon>Chrysomelinae</taxon>
        <taxon>Chrysomelini</taxon>
        <taxon>Phaedon</taxon>
    </lineage>
</organism>
<sequence length="326" mass="36426">MLGMTMEDITKTLREAQNGNKIFLETVFQKYPDYHWSQIYYKATGDTLLHCAARLGHINIIKYLLSNFVPISVDCKNKDDKTALHEASQFLQFESCEVLLRYGAEVNALKRADWTPLMLACTKTEGENSWKTIKLLLEHGALVNYKNKDGWTCVHLVARQGNVSVMKLLLQYGLDAKIKTKNGRSALHIAALHGKLEIVELLLGAGLDIDERDNCGNTPLHEAALGHINICELLINHGANINLKNNCGLNVVHLTAATGNIEILRLFLSEHKLDINDHDNSGFTSLHYASRAGKRAAYDFLVSCGACEEIKDNFGRTPQEVFTHIP</sequence>
<gene>
    <name evidence="4" type="ORF">PHAECO_LOCUS8954</name>
</gene>
<dbReference type="Proteomes" id="UP001153737">
    <property type="component" value="Chromosome 5"/>
</dbReference>
<evidence type="ECO:0000256" key="3">
    <source>
        <dbReference type="PROSITE-ProRule" id="PRU00023"/>
    </source>
</evidence>
<reference evidence="4" key="1">
    <citation type="submission" date="2022-01" db="EMBL/GenBank/DDBJ databases">
        <authorList>
            <person name="King R."/>
        </authorList>
    </citation>
    <scope>NUCLEOTIDE SEQUENCE</scope>
</reference>
<dbReference type="OrthoDB" id="194358at2759"/>
<proteinExistence type="predicted"/>